<dbReference type="Proteomes" id="UP000663852">
    <property type="component" value="Unassembled WGS sequence"/>
</dbReference>
<gene>
    <name evidence="1" type="ORF">EDS130_LOCUS43989</name>
</gene>
<evidence type="ECO:0000313" key="1">
    <source>
        <dbReference type="EMBL" id="CAF1522727.1"/>
    </source>
</evidence>
<sequence length="148" mass="16909">MLMTLATFDHSANVSNYTEITLFCHDVYAFSKIVEGIKTIPAILLQLAEFGSEQCPEWFRFYQILGTFAIGSNEAERTFSTLRNRLSDTTIEILVKLSSLKIELTEYIINCIVQDFVKNPGRTKSHNITLFLKDDQYQSDGDDDVGYF</sequence>
<evidence type="ECO:0000313" key="2">
    <source>
        <dbReference type="Proteomes" id="UP000663852"/>
    </source>
</evidence>
<evidence type="ECO:0008006" key="3">
    <source>
        <dbReference type="Google" id="ProtNLM"/>
    </source>
</evidence>
<name>A0A815UQS3_ADIRI</name>
<dbReference type="OrthoDB" id="6159421at2759"/>
<dbReference type="AlphaFoldDB" id="A0A815UQS3"/>
<protein>
    <recommendedName>
        <fullName evidence="3">HAT C-terminal dimerisation domain-containing protein</fullName>
    </recommendedName>
</protein>
<comment type="caution">
    <text evidence="1">The sequence shown here is derived from an EMBL/GenBank/DDBJ whole genome shotgun (WGS) entry which is preliminary data.</text>
</comment>
<accession>A0A815UQS3</accession>
<organism evidence="1 2">
    <name type="scientific">Adineta ricciae</name>
    <name type="common">Rotifer</name>
    <dbReference type="NCBI Taxonomy" id="249248"/>
    <lineage>
        <taxon>Eukaryota</taxon>
        <taxon>Metazoa</taxon>
        <taxon>Spiralia</taxon>
        <taxon>Gnathifera</taxon>
        <taxon>Rotifera</taxon>
        <taxon>Eurotatoria</taxon>
        <taxon>Bdelloidea</taxon>
        <taxon>Adinetida</taxon>
        <taxon>Adinetidae</taxon>
        <taxon>Adineta</taxon>
    </lineage>
</organism>
<proteinExistence type="predicted"/>
<dbReference type="EMBL" id="CAJNOJ010000788">
    <property type="protein sequence ID" value="CAF1522727.1"/>
    <property type="molecule type" value="Genomic_DNA"/>
</dbReference>
<reference evidence="1" key="1">
    <citation type="submission" date="2021-02" db="EMBL/GenBank/DDBJ databases">
        <authorList>
            <person name="Nowell W R."/>
        </authorList>
    </citation>
    <scope>NUCLEOTIDE SEQUENCE</scope>
</reference>